<dbReference type="RefSeq" id="WP_303540283.1">
    <property type="nucleotide sequence ID" value="NZ_JAUOTP010000002.1"/>
</dbReference>
<name>A0ABT8Y5Q5_9SPHN</name>
<dbReference type="Proteomes" id="UP001169764">
    <property type="component" value="Unassembled WGS sequence"/>
</dbReference>
<evidence type="ECO:0000256" key="1">
    <source>
        <dbReference type="ARBA" id="ARBA00022676"/>
    </source>
</evidence>
<accession>A0ABT8Y5Q5</accession>
<dbReference type="CDD" id="cd03789">
    <property type="entry name" value="GT9_LPS_heptosyltransferase"/>
    <property type="match status" value="1"/>
</dbReference>
<organism evidence="4 5">
    <name type="scientific">Sphingomonas natans</name>
    <dbReference type="NCBI Taxonomy" id="3063330"/>
    <lineage>
        <taxon>Bacteria</taxon>
        <taxon>Pseudomonadati</taxon>
        <taxon>Pseudomonadota</taxon>
        <taxon>Alphaproteobacteria</taxon>
        <taxon>Sphingomonadales</taxon>
        <taxon>Sphingomonadaceae</taxon>
        <taxon>Sphingomonas</taxon>
    </lineage>
</organism>
<evidence type="ECO:0000313" key="4">
    <source>
        <dbReference type="EMBL" id="MDO6413657.1"/>
    </source>
</evidence>
<evidence type="ECO:0000256" key="3">
    <source>
        <dbReference type="PROSITE-ProRule" id="PRU00339"/>
    </source>
</evidence>
<keyword evidence="5" id="KW-1185">Reference proteome</keyword>
<dbReference type="SUPFAM" id="SSF48452">
    <property type="entry name" value="TPR-like"/>
    <property type="match status" value="1"/>
</dbReference>
<dbReference type="Pfam" id="PF01075">
    <property type="entry name" value="Glyco_transf_9"/>
    <property type="match status" value="1"/>
</dbReference>
<dbReference type="EMBL" id="JAUOTP010000002">
    <property type="protein sequence ID" value="MDO6413657.1"/>
    <property type="molecule type" value="Genomic_DNA"/>
</dbReference>
<dbReference type="Gene3D" id="3.40.50.2000">
    <property type="entry name" value="Glycogen Phosphorylase B"/>
    <property type="match status" value="2"/>
</dbReference>
<proteinExistence type="predicted"/>
<dbReference type="InterPro" id="IPR019734">
    <property type="entry name" value="TPR_rpt"/>
</dbReference>
<keyword evidence="3" id="KW-0802">TPR repeat</keyword>
<dbReference type="SMART" id="SM00028">
    <property type="entry name" value="TPR"/>
    <property type="match status" value="3"/>
</dbReference>
<reference evidence="4" key="1">
    <citation type="submission" date="2023-07" db="EMBL/GenBank/DDBJ databases">
        <authorList>
            <person name="Kim M."/>
        </authorList>
    </citation>
    <scope>NUCLEOTIDE SEQUENCE</scope>
    <source>
        <strain evidence="4">BIUV-7</strain>
    </source>
</reference>
<comment type="caution">
    <text evidence="4">The sequence shown here is derived from an EMBL/GenBank/DDBJ whole genome shotgun (WGS) entry which is preliminary data.</text>
</comment>
<gene>
    <name evidence="4" type="ORF">Q4F19_04610</name>
</gene>
<dbReference type="SUPFAM" id="SSF53756">
    <property type="entry name" value="UDP-Glycosyltransferase/glycogen phosphorylase"/>
    <property type="match status" value="1"/>
</dbReference>
<protein>
    <submittedName>
        <fullName evidence="4">Glycosyltransferase family 9 protein</fullName>
    </submittedName>
</protein>
<dbReference type="InterPro" id="IPR002201">
    <property type="entry name" value="Glyco_trans_9"/>
</dbReference>
<dbReference type="PROSITE" id="PS50005">
    <property type="entry name" value="TPR"/>
    <property type="match status" value="1"/>
</dbReference>
<dbReference type="InterPro" id="IPR051199">
    <property type="entry name" value="LPS_LOS_Heptosyltrfase"/>
</dbReference>
<keyword evidence="1" id="KW-0328">Glycosyltransferase</keyword>
<dbReference type="PANTHER" id="PTHR30160:SF1">
    <property type="entry name" value="LIPOPOLYSACCHARIDE 1,2-N-ACETYLGLUCOSAMINETRANSFERASE-RELATED"/>
    <property type="match status" value="1"/>
</dbReference>
<feature type="repeat" description="TPR" evidence="3">
    <location>
        <begin position="62"/>
        <end position="95"/>
    </location>
</feature>
<dbReference type="InterPro" id="IPR011990">
    <property type="entry name" value="TPR-like_helical_dom_sf"/>
</dbReference>
<keyword evidence="2" id="KW-0808">Transferase</keyword>
<evidence type="ECO:0000256" key="2">
    <source>
        <dbReference type="ARBA" id="ARBA00022679"/>
    </source>
</evidence>
<dbReference type="PANTHER" id="PTHR30160">
    <property type="entry name" value="TETRAACYLDISACCHARIDE 4'-KINASE-RELATED"/>
    <property type="match status" value="1"/>
</dbReference>
<sequence length="668" mass="73088">MGKISTLLRNIVELVGSRLPTRSRAGLVQRLVARANAERDTQRYLTASAFYEEALRLSPSNARVHIQCGHMYKEAGDFARAEVHYNRALFLLPDDPDLSLQLGHFYKLAERPTEAADAYRRAAAQRPGWVEAEEELKRISQADFWRVLGESPVEGVVPELLPAGRLTAPQQLREGLHVTRLGGTRLRSANGDRRALRGVEAVRGFVICSTLLKEVTLAVDGHIVAREPLHAHELARQSKYVFNIWHDFSTASLGEAQIELRVSDGRGWSRTHRVVLEIALPRSDPLAAASDAIIPLPVPAEQLLEDAINARPSVVRTAARAIFMEPPKTILVQRADQLGDLACSVPALARLRSHFPKAQIVALLAQSNADLGRTLPMIDEVIVAPFIEDVADGPRTMTASAQMELRRTLSRYCFDIALDLAETSGSRPLLLLSGARFLYGFKAREFPWMTAGFELGARDPGNDHEMAATAQKLVALVDSLSTLVGNNSEPAPRALPATLLAPFGIDGTTRFVVLHSGARLAYSRWPGFRALVKILVERTDLTVVTMGEDIADLPDHERLKRISGLLPFDAFDALLGNAMAFVGNDSGPKHLAALRGIPVVSLHMARLNWSEWGQTGIGSIISRQVPCAGCGIGPREEECGKAFACIRAIQPEEVFKALLDLLPAQQAN</sequence>
<dbReference type="Gene3D" id="1.25.40.10">
    <property type="entry name" value="Tetratricopeptide repeat domain"/>
    <property type="match status" value="1"/>
</dbReference>
<evidence type="ECO:0000313" key="5">
    <source>
        <dbReference type="Proteomes" id="UP001169764"/>
    </source>
</evidence>